<keyword evidence="9" id="KW-0413">Isomerase</keyword>
<proteinExistence type="inferred from homology"/>
<reference evidence="14 15" key="1">
    <citation type="submission" date="2014-03" db="EMBL/GenBank/DDBJ databases">
        <title>Genomics of Bifidobacteria.</title>
        <authorList>
            <person name="Ventura M."/>
            <person name="Milani C."/>
            <person name="Lugli G.A."/>
        </authorList>
    </citation>
    <scope>NUCLEOTIDE SEQUENCE [LARGE SCALE GENOMIC DNA]</scope>
    <source>
        <strain evidence="14 15">LMG 11597</strain>
    </source>
</reference>
<comment type="function">
    <text evidence="12">The main replicative DNA helicase, it participates in initiation and elongation during chromosome replication. Travels ahead of the DNA replisome, separating dsDNA into templates for DNA synthesis. A processive ATP-dependent 5'-3' DNA helicase it has DNA-dependent ATPase activity.</text>
</comment>
<keyword evidence="3 12" id="KW-0235">DNA replication</keyword>
<evidence type="ECO:0000256" key="3">
    <source>
        <dbReference type="ARBA" id="ARBA00022705"/>
    </source>
</evidence>
<dbReference type="Gene3D" id="3.40.50.300">
    <property type="entry name" value="P-loop containing nucleotide triphosphate hydrolases"/>
    <property type="match status" value="1"/>
</dbReference>
<dbReference type="GO" id="GO:0006269">
    <property type="term" value="P:DNA replication, synthesis of primer"/>
    <property type="evidence" value="ECO:0007669"/>
    <property type="project" value="UniProtKB-UniRule"/>
</dbReference>
<evidence type="ECO:0000256" key="4">
    <source>
        <dbReference type="ARBA" id="ARBA00022741"/>
    </source>
</evidence>
<evidence type="ECO:0000256" key="9">
    <source>
        <dbReference type="ARBA" id="ARBA00023235"/>
    </source>
</evidence>
<keyword evidence="4 12" id="KW-0547">Nucleotide-binding</keyword>
<dbReference type="PANTHER" id="PTHR30153:SF2">
    <property type="entry name" value="REPLICATIVE DNA HELICASE"/>
    <property type="match status" value="1"/>
</dbReference>
<dbReference type="InterPro" id="IPR036185">
    <property type="entry name" value="DNA_heli_DnaB-like_N_sf"/>
</dbReference>
<dbReference type="Pfam" id="PF03796">
    <property type="entry name" value="DnaB_C"/>
    <property type="match status" value="1"/>
</dbReference>
<evidence type="ECO:0000256" key="7">
    <source>
        <dbReference type="ARBA" id="ARBA00022840"/>
    </source>
</evidence>
<keyword evidence="8 12" id="KW-0238">DNA-binding</keyword>
<evidence type="ECO:0000256" key="12">
    <source>
        <dbReference type="RuleBase" id="RU362085"/>
    </source>
</evidence>
<evidence type="ECO:0000256" key="5">
    <source>
        <dbReference type="ARBA" id="ARBA00022801"/>
    </source>
</evidence>
<comment type="caution">
    <text evidence="14">The sequence shown here is derived from an EMBL/GenBank/DDBJ whole genome shotgun (WGS) entry which is preliminary data.</text>
</comment>
<dbReference type="EMBL" id="JGZR01000006">
    <property type="protein sequence ID" value="KFJ03922.1"/>
    <property type="molecule type" value="Genomic_DNA"/>
</dbReference>
<evidence type="ECO:0000256" key="2">
    <source>
        <dbReference type="ARBA" id="ARBA00022515"/>
    </source>
</evidence>
<dbReference type="EC" id="5.6.2.3" evidence="11 12"/>
<dbReference type="SUPFAM" id="SSF48024">
    <property type="entry name" value="N-terminal domain of DnaB helicase"/>
    <property type="match status" value="1"/>
</dbReference>
<feature type="domain" description="SF4 helicase" evidence="13">
    <location>
        <begin position="223"/>
        <end position="488"/>
    </location>
</feature>
<evidence type="ECO:0000256" key="8">
    <source>
        <dbReference type="ARBA" id="ARBA00023125"/>
    </source>
</evidence>
<evidence type="ECO:0000256" key="6">
    <source>
        <dbReference type="ARBA" id="ARBA00022806"/>
    </source>
</evidence>
<dbReference type="InterPro" id="IPR007693">
    <property type="entry name" value="DNA_helicase_DnaB-like_N"/>
</dbReference>
<comment type="similarity">
    <text evidence="1 12">Belongs to the helicase family. DnaB subfamily.</text>
</comment>
<dbReference type="InterPro" id="IPR007694">
    <property type="entry name" value="DNA_helicase_DnaB-like_C"/>
</dbReference>
<dbReference type="FunFam" id="3.40.50.300:FF:000351">
    <property type="entry name" value="Replicative DNA helicase"/>
    <property type="match status" value="1"/>
</dbReference>
<evidence type="ECO:0000256" key="1">
    <source>
        <dbReference type="ARBA" id="ARBA00008428"/>
    </source>
</evidence>
<dbReference type="STRING" id="77635.BISU_0398"/>
<dbReference type="GO" id="GO:0005829">
    <property type="term" value="C:cytosol"/>
    <property type="evidence" value="ECO:0007669"/>
    <property type="project" value="TreeGrafter"/>
</dbReference>
<dbReference type="Pfam" id="PF00772">
    <property type="entry name" value="DnaB"/>
    <property type="match status" value="1"/>
</dbReference>
<dbReference type="AlphaFoldDB" id="A0A087E821"/>
<dbReference type="GO" id="GO:0003677">
    <property type="term" value="F:DNA binding"/>
    <property type="evidence" value="ECO:0007669"/>
    <property type="project" value="UniProtKB-UniRule"/>
</dbReference>
<sequence length="492" mass="53941">MRSAGLPILVRMADGNSWDEARSDGGGSAYSGGSSYVSGATGTAVRDALFDRVPPHDDDAEMAVLGGMLMSKDAIGEVSQMIDVTDFYQPKHQTVYESIITLFSTSQPVDVVLVANELLKAGDLDKVGGADYLHSLVASVPTAANATFYAEIVHQRAILRNVIAAGTKIAQLGYSAEGSQAEDVVNLAQSEVYEMSVGKVRQDYSPIESVVHDALDQLDKLQNHELERGVPTGFRDIDDVTQGLQPGQMVVVAGRPAMGKSTLGIDFARSAALHHNMASVVFSLEMSKVELAQRIISAETNIPLNALRRADEITPERWNTLNTFWGTLQEAPLFIDDSPNMSLMEIRAKCRRLKQTNDLKLVVIDYLQLMSSGKRVESRQQEVSEFSRALKLLAKELEVPVIALSQLNRGPEMRNDRKPQLSDLRESGSIEQDADVVLLVHRPDAYDKEDRPGEADIIMAKHRNGPTDTFHLAFLGATSKFKDMPQDYQQGV</sequence>
<keyword evidence="7 12" id="KW-0067">ATP-binding</keyword>
<dbReference type="eggNOG" id="COG0305">
    <property type="taxonomic scope" value="Bacteria"/>
</dbReference>
<evidence type="ECO:0000256" key="11">
    <source>
        <dbReference type="NCBIfam" id="TIGR00665"/>
    </source>
</evidence>
<dbReference type="InterPro" id="IPR016136">
    <property type="entry name" value="DNA_helicase_N/primase_C"/>
</dbReference>
<evidence type="ECO:0000256" key="10">
    <source>
        <dbReference type="ARBA" id="ARBA00048954"/>
    </source>
</evidence>
<gene>
    <name evidence="14" type="ORF">BISU_0398</name>
</gene>
<keyword evidence="15" id="KW-1185">Reference proteome</keyword>
<dbReference type="GO" id="GO:0005524">
    <property type="term" value="F:ATP binding"/>
    <property type="evidence" value="ECO:0007669"/>
    <property type="project" value="UniProtKB-UniRule"/>
</dbReference>
<dbReference type="CDD" id="cd00984">
    <property type="entry name" value="DnaB_C"/>
    <property type="match status" value="1"/>
</dbReference>
<name>A0A087E821_9BIFI</name>
<evidence type="ECO:0000259" key="13">
    <source>
        <dbReference type="PROSITE" id="PS51199"/>
    </source>
</evidence>
<keyword evidence="2 12" id="KW-0639">Primosome</keyword>
<dbReference type="SUPFAM" id="SSF52540">
    <property type="entry name" value="P-loop containing nucleoside triphosphate hydrolases"/>
    <property type="match status" value="1"/>
</dbReference>
<dbReference type="PANTHER" id="PTHR30153">
    <property type="entry name" value="REPLICATIVE DNA HELICASE DNAB"/>
    <property type="match status" value="1"/>
</dbReference>
<dbReference type="InterPro" id="IPR007692">
    <property type="entry name" value="DNA_helicase_DnaB"/>
</dbReference>
<comment type="catalytic activity">
    <reaction evidence="10 12">
        <text>ATP + H2O = ADP + phosphate + H(+)</text>
        <dbReference type="Rhea" id="RHEA:13065"/>
        <dbReference type="ChEBI" id="CHEBI:15377"/>
        <dbReference type="ChEBI" id="CHEBI:15378"/>
        <dbReference type="ChEBI" id="CHEBI:30616"/>
        <dbReference type="ChEBI" id="CHEBI:43474"/>
        <dbReference type="ChEBI" id="CHEBI:456216"/>
        <dbReference type="EC" id="5.6.2.3"/>
    </reaction>
</comment>
<dbReference type="Gene3D" id="1.10.860.10">
    <property type="entry name" value="DNAb Helicase, Chain A"/>
    <property type="match status" value="1"/>
</dbReference>
<evidence type="ECO:0000313" key="14">
    <source>
        <dbReference type="EMBL" id="KFJ03922.1"/>
    </source>
</evidence>
<dbReference type="PROSITE" id="PS51199">
    <property type="entry name" value="SF4_HELICASE"/>
    <property type="match status" value="1"/>
</dbReference>
<dbReference type="InterPro" id="IPR027417">
    <property type="entry name" value="P-loop_NTPase"/>
</dbReference>
<keyword evidence="5 12" id="KW-0378">Hydrolase</keyword>
<organism evidence="14 15">
    <name type="scientific">Bifidobacterium subtile</name>
    <dbReference type="NCBI Taxonomy" id="77635"/>
    <lineage>
        <taxon>Bacteria</taxon>
        <taxon>Bacillati</taxon>
        <taxon>Actinomycetota</taxon>
        <taxon>Actinomycetes</taxon>
        <taxon>Bifidobacteriales</taxon>
        <taxon>Bifidobacteriaceae</taxon>
        <taxon>Bifidobacterium</taxon>
    </lineage>
</organism>
<dbReference type="GO" id="GO:1990077">
    <property type="term" value="C:primosome complex"/>
    <property type="evidence" value="ECO:0007669"/>
    <property type="project" value="UniProtKB-UniRule"/>
</dbReference>
<dbReference type="Proteomes" id="UP000029055">
    <property type="component" value="Unassembled WGS sequence"/>
</dbReference>
<dbReference type="GO" id="GO:0016887">
    <property type="term" value="F:ATP hydrolysis activity"/>
    <property type="evidence" value="ECO:0007669"/>
    <property type="project" value="RHEA"/>
</dbReference>
<protein>
    <recommendedName>
        <fullName evidence="11 12">Replicative DNA helicase</fullName>
        <ecNumber evidence="11 12">5.6.2.3</ecNumber>
    </recommendedName>
</protein>
<accession>A0A087E821</accession>
<dbReference type="FunFam" id="1.10.860.10:FF:000001">
    <property type="entry name" value="Replicative DNA helicase"/>
    <property type="match status" value="1"/>
</dbReference>
<dbReference type="NCBIfam" id="TIGR00665">
    <property type="entry name" value="DnaB"/>
    <property type="match status" value="1"/>
</dbReference>
<evidence type="ECO:0000313" key="15">
    <source>
        <dbReference type="Proteomes" id="UP000029055"/>
    </source>
</evidence>
<keyword evidence="6 12" id="KW-0347">Helicase</keyword>
<dbReference type="GO" id="GO:0043139">
    <property type="term" value="F:5'-3' DNA helicase activity"/>
    <property type="evidence" value="ECO:0007669"/>
    <property type="project" value="UniProtKB-EC"/>
</dbReference>